<dbReference type="GO" id="GO:0008380">
    <property type="term" value="P:RNA splicing"/>
    <property type="evidence" value="ECO:0007669"/>
    <property type="project" value="UniProtKB-KW"/>
</dbReference>
<evidence type="ECO:0000256" key="8">
    <source>
        <dbReference type="ARBA" id="ARBA00047984"/>
    </source>
</evidence>
<dbReference type="Gene3D" id="1.20.120.1080">
    <property type="match status" value="1"/>
</dbReference>
<dbReference type="GO" id="GO:0003723">
    <property type="term" value="F:RNA binding"/>
    <property type="evidence" value="ECO:0007669"/>
    <property type="project" value="TreeGrafter"/>
</dbReference>
<sequence length="736" mass="82876">MAKNPLHGFLPRNVTAKQVLPSADINPFTKRPSMTSYKEIFKARQKRPVFSQMHEFYEMYSNNQVLVMVGETGSGKTTQIPQFVVYSDLPQTKGKVVACTQPRRVAAMSVAKRVAEEMDVSLGKEVGYLIRFEDVTDSTTILKYMTDGMLLREANPLIAMNDPNLERYSTIILDEAHERTLATDILMGLLKTILKNRYDLKLIVMSATLDAVKFQKYFSLRSDTPAPLFKVPGRTHPVEIFYTQEPERDFVEAAINTVLMIHRAEDPGDILLFLTGEEQIEDACKKIKLEADELVNQHSEAVGPLLCLPQYSSMPPQQQQRIFGSPPQPLTPGGPPGRKVIVSTNIAETSLTIDGIVYVVDPGFSKQKVYNPRIRVESLIETPISKASAQQRAGRAGRIRPGKCFRLYTEDSFMKDLEEQTHPENLRCNLANTVLELFKLGIKDLVHFDYLDAPAPETIMRALEILHYLGAFNDDGLTPLGALMATFPVDPQFAKMLVVSPEFKCSNEILSIISMLSVPNVWLRPPNQRKEADAAKALLSVPDCDHLTLLNVYNSYVQTDGRNKGWASDNYLNARALSQADNVRSHLLCIMERNDLDLLSINDERRSYDSIKQTLLCGLFTQVAHKQGGSYVTAKDEQIVVLHPSCSLGSEPEWVMFNEFILTTRQYIRTVTEIRVSWLLEFSYNYFDPTTFKDGEMKRALQKANERRGGKASDATSSGSNGGNRRAKKRQRKTEV</sequence>
<dbReference type="PROSITE" id="PS51194">
    <property type="entry name" value="HELICASE_CTER"/>
    <property type="match status" value="1"/>
</dbReference>
<dbReference type="InterPro" id="IPR048333">
    <property type="entry name" value="HA2_WH"/>
</dbReference>
<dbReference type="InterPro" id="IPR011709">
    <property type="entry name" value="DEAD-box_helicase_OB_fold"/>
</dbReference>
<keyword evidence="5" id="KW-0347">Helicase</keyword>
<evidence type="ECO:0000256" key="7">
    <source>
        <dbReference type="ARBA" id="ARBA00023187"/>
    </source>
</evidence>
<feature type="region of interest" description="Disordered" evidence="9">
    <location>
        <begin position="698"/>
        <end position="736"/>
    </location>
</feature>
<feature type="domain" description="Helicase ATP-binding" evidence="10">
    <location>
        <begin position="57"/>
        <end position="227"/>
    </location>
</feature>
<dbReference type="SMART" id="SM00490">
    <property type="entry name" value="HELICc"/>
    <property type="match status" value="1"/>
</dbReference>
<dbReference type="EC" id="3.6.4.13" evidence="1"/>
<dbReference type="PANTHER" id="PTHR18934">
    <property type="entry name" value="ATP-DEPENDENT RNA HELICASE"/>
    <property type="match status" value="1"/>
</dbReference>
<dbReference type="Gene3D" id="3.40.50.300">
    <property type="entry name" value="P-loop containing nucleotide triphosphate hydrolases"/>
    <property type="match status" value="2"/>
</dbReference>
<dbReference type="InParanoid" id="B0DAG5"/>
<evidence type="ECO:0000256" key="6">
    <source>
        <dbReference type="ARBA" id="ARBA00022840"/>
    </source>
</evidence>
<dbReference type="GO" id="GO:0016787">
    <property type="term" value="F:hydrolase activity"/>
    <property type="evidence" value="ECO:0007669"/>
    <property type="project" value="UniProtKB-KW"/>
</dbReference>
<evidence type="ECO:0000313" key="12">
    <source>
        <dbReference type="EMBL" id="EDR08746.1"/>
    </source>
</evidence>
<reference evidence="12 13" key="1">
    <citation type="journal article" date="2008" name="Nature">
        <title>The genome of Laccaria bicolor provides insights into mycorrhizal symbiosis.</title>
        <authorList>
            <person name="Martin F."/>
            <person name="Aerts A."/>
            <person name="Ahren D."/>
            <person name="Brun A."/>
            <person name="Danchin E.G.J."/>
            <person name="Duchaussoy F."/>
            <person name="Gibon J."/>
            <person name="Kohler A."/>
            <person name="Lindquist E."/>
            <person name="Pereda V."/>
            <person name="Salamov A."/>
            <person name="Shapiro H.J."/>
            <person name="Wuyts J."/>
            <person name="Blaudez D."/>
            <person name="Buee M."/>
            <person name="Brokstein P."/>
            <person name="Canbaeck B."/>
            <person name="Cohen D."/>
            <person name="Courty P.E."/>
            <person name="Coutinho P.M."/>
            <person name="Delaruelle C."/>
            <person name="Detter J.C."/>
            <person name="Deveau A."/>
            <person name="DiFazio S."/>
            <person name="Duplessis S."/>
            <person name="Fraissinet-Tachet L."/>
            <person name="Lucic E."/>
            <person name="Frey-Klett P."/>
            <person name="Fourrey C."/>
            <person name="Feussner I."/>
            <person name="Gay G."/>
            <person name="Grimwood J."/>
            <person name="Hoegger P.J."/>
            <person name="Jain P."/>
            <person name="Kilaru S."/>
            <person name="Labbe J."/>
            <person name="Lin Y.C."/>
            <person name="Legue V."/>
            <person name="Le Tacon F."/>
            <person name="Marmeisse R."/>
            <person name="Melayah D."/>
            <person name="Montanini B."/>
            <person name="Muratet M."/>
            <person name="Nehls U."/>
            <person name="Niculita-Hirzel H."/>
            <person name="Oudot-Le Secq M.P."/>
            <person name="Peter M."/>
            <person name="Quesneville H."/>
            <person name="Rajashekar B."/>
            <person name="Reich M."/>
            <person name="Rouhier N."/>
            <person name="Schmutz J."/>
            <person name="Yin T."/>
            <person name="Chalot M."/>
            <person name="Henrissat B."/>
            <person name="Kuees U."/>
            <person name="Lucas S."/>
            <person name="Van de Peer Y."/>
            <person name="Podila G.K."/>
            <person name="Polle A."/>
            <person name="Pukkila P.J."/>
            <person name="Richardson P.M."/>
            <person name="Rouze P."/>
            <person name="Sanders I.R."/>
            <person name="Stajich J.E."/>
            <person name="Tunlid A."/>
            <person name="Tuskan G."/>
            <person name="Grigoriev I.V."/>
        </authorList>
    </citation>
    <scope>NUCLEOTIDE SEQUENCE [LARGE SCALE GENOMIC DNA]</scope>
    <source>
        <strain evidence="13">S238N-H82 / ATCC MYA-4686</strain>
    </source>
</reference>
<keyword evidence="3" id="KW-0547">Nucleotide-binding</keyword>
<evidence type="ECO:0000256" key="1">
    <source>
        <dbReference type="ARBA" id="ARBA00012552"/>
    </source>
</evidence>
<evidence type="ECO:0000256" key="5">
    <source>
        <dbReference type="ARBA" id="ARBA00022806"/>
    </source>
</evidence>
<dbReference type="PROSITE" id="PS00690">
    <property type="entry name" value="DEAH_ATP_HELICASE"/>
    <property type="match status" value="1"/>
</dbReference>
<dbReference type="InterPro" id="IPR001650">
    <property type="entry name" value="Helicase_C-like"/>
</dbReference>
<dbReference type="Pfam" id="PF07717">
    <property type="entry name" value="OB_NTP_bind"/>
    <property type="match status" value="1"/>
</dbReference>
<keyword evidence="7" id="KW-0508">mRNA splicing</keyword>
<dbReference type="CDD" id="cd18791">
    <property type="entry name" value="SF2_C_RHA"/>
    <property type="match status" value="1"/>
</dbReference>
<evidence type="ECO:0000256" key="2">
    <source>
        <dbReference type="ARBA" id="ARBA00022664"/>
    </source>
</evidence>
<dbReference type="FunFam" id="3.40.50.300:FF:001148">
    <property type="entry name" value="Pre-mRNA-splicing factor ATP-dependent RNA helicase DHX15/PRP43"/>
    <property type="match status" value="1"/>
</dbReference>
<dbReference type="SUPFAM" id="SSF52540">
    <property type="entry name" value="P-loop containing nucleoside triphosphate hydrolases"/>
    <property type="match status" value="1"/>
</dbReference>
<feature type="compositionally biased region" description="Basic and acidic residues" evidence="9">
    <location>
        <begin position="698"/>
        <end position="711"/>
    </location>
</feature>
<evidence type="ECO:0000259" key="11">
    <source>
        <dbReference type="PROSITE" id="PS51194"/>
    </source>
</evidence>
<dbReference type="InterPro" id="IPR011545">
    <property type="entry name" value="DEAD/DEAH_box_helicase_dom"/>
</dbReference>
<feature type="compositionally biased region" description="Basic residues" evidence="9">
    <location>
        <begin position="725"/>
        <end position="736"/>
    </location>
</feature>
<proteinExistence type="predicted"/>
<evidence type="ECO:0000256" key="9">
    <source>
        <dbReference type="SAM" id="MobiDB-lite"/>
    </source>
</evidence>
<evidence type="ECO:0000256" key="3">
    <source>
        <dbReference type="ARBA" id="ARBA00022741"/>
    </source>
</evidence>
<dbReference type="GeneID" id="6076223"/>
<name>B0DAG5_LACBS</name>
<dbReference type="Pfam" id="PF21010">
    <property type="entry name" value="HA2_C"/>
    <property type="match status" value="1"/>
</dbReference>
<dbReference type="Pfam" id="PF00270">
    <property type="entry name" value="DEAD"/>
    <property type="match status" value="1"/>
</dbReference>
<dbReference type="SMART" id="SM00847">
    <property type="entry name" value="HA2"/>
    <property type="match status" value="1"/>
</dbReference>
<dbReference type="EMBL" id="DS547101">
    <property type="protein sequence ID" value="EDR08746.1"/>
    <property type="molecule type" value="Genomic_DNA"/>
</dbReference>
<dbReference type="OrthoDB" id="10253254at2759"/>
<dbReference type="GO" id="GO:0005681">
    <property type="term" value="C:spliceosomal complex"/>
    <property type="evidence" value="ECO:0007669"/>
    <property type="project" value="TreeGrafter"/>
</dbReference>
<dbReference type="FunCoup" id="B0DAG5">
    <property type="interactions" value="960"/>
</dbReference>
<keyword evidence="13" id="KW-1185">Reference proteome</keyword>
<dbReference type="PANTHER" id="PTHR18934:SF109">
    <property type="entry name" value="ATP-DEPENDENT RNA HELICASE DHX15 HOMOLOG"/>
    <property type="match status" value="1"/>
</dbReference>
<accession>B0DAG5</accession>
<evidence type="ECO:0000259" key="10">
    <source>
        <dbReference type="PROSITE" id="PS51192"/>
    </source>
</evidence>
<dbReference type="GO" id="GO:0006397">
    <property type="term" value="P:mRNA processing"/>
    <property type="evidence" value="ECO:0007669"/>
    <property type="project" value="UniProtKB-KW"/>
</dbReference>
<dbReference type="PROSITE" id="PS51192">
    <property type="entry name" value="HELICASE_ATP_BIND_1"/>
    <property type="match status" value="1"/>
</dbReference>
<dbReference type="KEGG" id="lbc:LACBIDRAFT_234758"/>
<keyword evidence="6" id="KW-0067">ATP-binding</keyword>
<dbReference type="STRING" id="486041.B0DAG5"/>
<dbReference type="InterPro" id="IPR027417">
    <property type="entry name" value="P-loop_NTPase"/>
</dbReference>
<organism evidence="13">
    <name type="scientific">Laccaria bicolor (strain S238N-H82 / ATCC MYA-4686)</name>
    <name type="common">Bicoloured deceiver</name>
    <name type="synonym">Laccaria laccata var. bicolor</name>
    <dbReference type="NCBI Taxonomy" id="486041"/>
    <lineage>
        <taxon>Eukaryota</taxon>
        <taxon>Fungi</taxon>
        <taxon>Dikarya</taxon>
        <taxon>Basidiomycota</taxon>
        <taxon>Agaricomycotina</taxon>
        <taxon>Agaricomycetes</taxon>
        <taxon>Agaricomycetidae</taxon>
        <taxon>Agaricales</taxon>
        <taxon>Agaricineae</taxon>
        <taxon>Hydnangiaceae</taxon>
        <taxon>Laccaria</taxon>
    </lineage>
</organism>
<feature type="domain" description="Helicase C-terminal" evidence="11">
    <location>
        <begin position="254"/>
        <end position="441"/>
    </location>
</feature>
<dbReference type="GO" id="GO:0005524">
    <property type="term" value="F:ATP binding"/>
    <property type="evidence" value="ECO:0007669"/>
    <property type="project" value="UniProtKB-KW"/>
</dbReference>
<dbReference type="GO" id="GO:0003724">
    <property type="term" value="F:RNA helicase activity"/>
    <property type="evidence" value="ECO:0007669"/>
    <property type="project" value="UniProtKB-EC"/>
</dbReference>
<keyword evidence="2" id="KW-0507">mRNA processing</keyword>
<evidence type="ECO:0000313" key="13">
    <source>
        <dbReference type="Proteomes" id="UP000001194"/>
    </source>
</evidence>
<dbReference type="RefSeq" id="XP_001880971.1">
    <property type="nucleotide sequence ID" value="XM_001880936.1"/>
</dbReference>
<evidence type="ECO:0000256" key="4">
    <source>
        <dbReference type="ARBA" id="ARBA00022801"/>
    </source>
</evidence>
<dbReference type="InterPro" id="IPR007502">
    <property type="entry name" value="Helicase-assoc_dom"/>
</dbReference>
<keyword evidence="4" id="KW-0378">Hydrolase</keyword>
<dbReference type="Pfam" id="PF00271">
    <property type="entry name" value="Helicase_C"/>
    <property type="match status" value="1"/>
</dbReference>
<dbReference type="SMART" id="SM00487">
    <property type="entry name" value="DEXDc"/>
    <property type="match status" value="1"/>
</dbReference>
<dbReference type="AlphaFoldDB" id="B0DAG5"/>
<comment type="catalytic activity">
    <reaction evidence="8">
        <text>ATP + H2O = ADP + phosphate + H(+)</text>
        <dbReference type="Rhea" id="RHEA:13065"/>
        <dbReference type="ChEBI" id="CHEBI:15377"/>
        <dbReference type="ChEBI" id="CHEBI:15378"/>
        <dbReference type="ChEBI" id="CHEBI:30616"/>
        <dbReference type="ChEBI" id="CHEBI:43474"/>
        <dbReference type="ChEBI" id="CHEBI:456216"/>
        <dbReference type="EC" id="3.6.4.13"/>
    </reaction>
</comment>
<gene>
    <name evidence="12" type="ORF">LACBIDRAFT_234758</name>
</gene>
<dbReference type="Pfam" id="PF04408">
    <property type="entry name" value="WHD_HA2"/>
    <property type="match status" value="1"/>
</dbReference>
<dbReference type="FunFam" id="3.40.50.300:FF:000007">
    <property type="entry name" value="Pre-mRNA-splicing factor ATP-dependent RNA helicase"/>
    <property type="match status" value="1"/>
</dbReference>
<dbReference type="InterPro" id="IPR002464">
    <property type="entry name" value="DNA/RNA_helicase_DEAH_CS"/>
</dbReference>
<dbReference type="InterPro" id="IPR014001">
    <property type="entry name" value="Helicase_ATP-bd"/>
</dbReference>
<dbReference type="Proteomes" id="UP000001194">
    <property type="component" value="Unassembled WGS sequence"/>
</dbReference>
<protein>
    <recommendedName>
        <fullName evidence="1">RNA helicase</fullName>
        <ecNumber evidence="1">3.6.4.13</ecNumber>
    </recommendedName>
</protein>
<dbReference type="HOGENOM" id="CLU_001832_5_11_1"/>